<evidence type="ECO:0000313" key="2">
    <source>
        <dbReference type="EMBL" id="KRX07711.1"/>
    </source>
</evidence>
<dbReference type="Pfam" id="PF03848">
    <property type="entry name" value="TehB"/>
    <property type="match status" value="1"/>
</dbReference>
<dbReference type="OrthoDB" id="74240at2759"/>
<organism evidence="2 3">
    <name type="scientific">Pseudocohnilembus persalinus</name>
    <name type="common">Ciliate</name>
    <dbReference type="NCBI Taxonomy" id="266149"/>
    <lineage>
        <taxon>Eukaryota</taxon>
        <taxon>Sar</taxon>
        <taxon>Alveolata</taxon>
        <taxon>Ciliophora</taxon>
        <taxon>Intramacronucleata</taxon>
        <taxon>Oligohymenophorea</taxon>
        <taxon>Scuticociliatia</taxon>
        <taxon>Philasterida</taxon>
        <taxon>Pseudocohnilembidae</taxon>
        <taxon>Pseudocohnilembus</taxon>
    </lineage>
</organism>
<dbReference type="EMBL" id="LDAU01000082">
    <property type="protein sequence ID" value="KRX07711.1"/>
    <property type="molecule type" value="Genomic_DNA"/>
</dbReference>
<comment type="caution">
    <text evidence="2">The sequence shown here is derived from an EMBL/GenBank/DDBJ whole genome shotgun (WGS) entry which is preliminary data.</text>
</comment>
<evidence type="ECO:0000313" key="3">
    <source>
        <dbReference type="Proteomes" id="UP000054937"/>
    </source>
</evidence>
<dbReference type="InParanoid" id="A0A0V0QZI4"/>
<name>A0A0V0QZI4_PSEPJ</name>
<gene>
    <name evidence="2" type="ORF">PPERSA_11260</name>
</gene>
<reference evidence="2 3" key="1">
    <citation type="journal article" date="2015" name="Sci. Rep.">
        <title>Genome of the facultative scuticociliatosis pathogen Pseudocohnilembus persalinus provides insight into its virulence through horizontal gene transfer.</title>
        <authorList>
            <person name="Xiong J."/>
            <person name="Wang G."/>
            <person name="Cheng J."/>
            <person name="Tian M."/>
            <person name="Pan X."/>
            <person name="Warren A."/>
            <person name="Jiang C."/>
            <person name="Yuan D."/>
            <person name="Miao W."/>
        </authorList>
    </citation>
    <scope>NUCLEOTIDE SEQUENCE [LARGE SCALE GENOMIC DNA]</scope>
    <source>
        <strain evidence="2">36N120E</strain>
    </source>
</reference>
<proteinExistence type="predicted"/>
<dbReference type="InterPro" id="IPR015985">
    <property type="entry name" value="TehB-like_dom"/>
</dbReference>
<accession>A0A0V0QZI4</accession>
<keyword evidence="3" id="KW-1185">Reference proteome</keyword>
<evidence type="ECO:0000259" key="1">
    <source>
        <dbReference type="Pfam" id="PF03848"/>
    </source>
</evidence>
<sequence>MLDLRPFEQFQKIHLKDSTHFPIRYLNTTMMSSLPPRLSGNQIYNELILVGNKCQIEEAEKHFKERDWKVKNSILVNDDKDLLDLEKNDYQLEKNTGNNYKGKRLWKANQVLEKKIEEIEDLLFQNTHKKTKIENLQDQISNKAEKQKFKAIDLGCGRGRDTIFLAARNWFVQAIDNQQAFINALNFWSAEENLQDKIKTIIQDFKKEISVDPNQDLYIFSRFMNNNLLDDIIKNCKKGAFILVNHFLEGQSQNRKGK</sequence>
<dbReference type="SUPFAM" id="SSF53335">
    <property type="entry name" value="S-adenosyl-L-methionine-dependent methyltransferases"/>
    <property type="match status" value="1"/>
</dbReference>
<dbReference type="Gene3D" id="3.40.50.150">
    <property type="entry name" value="Vaccinia Virus protein VP39"/>
    <property type="match status" value="1"/>
</dbReference>
<dbReference type="AlphaFoldDB" id="A0A0V0QZI4"/>
<dbReference type="InterPro" id="IPR029063">
    <property type="entry name" value="SAM-dependent_MTases_sf"/>
</dbReference>
<protein>
    <recommendedName>
        <fullName evidence="1">Tellurite resistance methyltransferase TehB-like domain-containing protein</fullName>
    </recommendedName>
</protein>
<dbReference type="Proteomes" id="UP000054937">
    <property type="component" value="Unassembled WGS sequence"/>
</dbReference>
<feature type="domain" description="Tellurite resistance methyltransferase TehB-like" evidence="1">
    <location>
        <begin position="131"/>
        <end position="238"/>
    </location>
</feature>